<evidence type="ECO:0000313" key="3">
    <source>
        <dbReference type="EMBL" id="NPU70042.1"/>
    </source>
</evidence>
<gene>
    <name evidence="3" type="ORF">HL667_34005</name>
</gene>
<name>A0ABX2CRT9_9BRAD</name>
<evidence type="ECO:0000313" key="4">
    <source>
        <dbReference type="Proteomes" id="UP000886476"/>
    </source>
</evidence>
<comment type="caution">
    <text evidence="3">The sequence shown here is derived from an EMBL/GenBank/DDBJ whole genome shotgun (WGS) entry which is preliminary data.</text>
</comment>
<dbReference type="Pfam" id="PF13340">
    <property type="entry name" value="DUF4096"/>
    <property type="match status" value="1"/>
</dbReference>
<keyword evidence="4" id="KW-1185">Reference proteome</keyword>
<dbReference type="Proteomes" id="UP000886476">
    <property type="component" value="Unassembled WGS sequence"/>
</dbReference>
<dbReference type="PANTHER" id="PTHR30007">
    <property type="entry name" value="PHP DOMAIN PROTEIN"/>
    <property type="match status" value="1"/>
</dbReference>
<dbReference type="InterPro" id="IPR002559">
    <property type="entry name" value="Transposase_11"/>
</dbReference>
<dbReference type="NCBIfam" id="NF033580">
    <property type="entry name" value="transpos_IS5_3"/>
    <property type="match status" value="1"/>
</dbReference>
<dbReference type="Pfam" id="PF01609">
    <property type="entry name" value="DDE_Tnp_1"/>
    <property type="match status" value="1"/>
</dbReference>
<proteinExistence type="predicted"/>
<reference evidence="3" key="1">
    <citation type="submission" date="2020-05" db="EMBL/GenBank/DDBJ databases">
        <title>Nod-independent and nitrogen-fixing Bradyrhizobium aeschynomene sp. nov. isolated from nodules of Aeschynomene indica.</title>
        <authorList>
            <person name="Zhang Z."/>
        </authorList>
    </citation>
    <scope>NUCLEOTIDE SEQUENCE</scope>
    <source>
        <strain evidence="3">83012</strain>
    </source>
</reference>
<dbReference type="PANTHER" id="PTHR30007:SF1">
    <property type="entry name" value="BLR1914 PROTEIN"/>
    <property type="match status" value="1"/>
</dbReference>
<organism evidence="3 4">
    <name type="scientific">Bradyrhizobium aeschynomenes</name>
    <dbReference type="NCBI Taxonomy" id="2734909"/>
    <lineage>
        <taxon>Bacteria</taxon>
        <taxon>Pseudomonadati</taxon>
        <taxon>Pseudomonadota</taxon>
        <taxon>Alphaproteobacteria</taxon>
        <taxon>Hyphomicrobiales</taxon>
        <taxon>Nitrobacteraceae</taxon>
        <taxon>Bradyrhizobium</taxon>
    </lineage>
</organism>
<accession>A0ABX2CRT9</accession>
<feature type="domain" description="Insertion element IS402-like" evidence="2">
    <location>
        <begin position="6"/>
        <end position="77"/>
    </location>
</feature>
<feature type="domain" description="Transposase IS4-like" evidence="1">
    <location>
        <begin position="86"/>
        <end position="239"/>
    </location>
</feature>
<protein>
    <submittedName>
        <fullName evidence="3">IS5 family transposase</fullName>
    </submittedName>
</protein>
<dbReference type="InterPro" id="IPR025161">
    <property type="entry name" value="IS402-like_dom"/>
</dbReference>
<dbReference type="EMBL" id="JABFDN010000046">
    <property type="protein sequence ID" value="NPU70042.1"/>
    <property type="molecule type" value="Genomic_DNA"/>
</dbReference>
<evidence type="ECO:0000259" key="1">
    <source>
        <dbReference type="Pfam" id="PF01609"/>
    </source>
</evidence>
<sequence length="254" mass="28753">MARFDLSDREWALIKPLLPNKPRGVGRVDDRRVLNGIFYVLRTGSPWRDLPERYGPYTTVYNRFNRWAKAGVWVQIFEVLAARSPQSMALIDSSIVRAHQHAAGGKKGGEDHAIGRSRGGLSTKINAVVDENGLPVRLMLTPGQAHDLRAAPFLLQGLKCRDVVADRGYDADALLHMIRARGARAHIPSTSQRVVQRSVSRRIYRKRNLVERFFCKLKHFRRIATRFDKLARNFLAAVALGSTRLWAKAYESTP</sequence>
<evidence type="ECO:0000259" key="2">
    <source>
        <dbReference type="Pfam" id="PF13340"/>
    </source>
</evidence>